<proteinExistence type="inferred from homology"/>
<comment type="similarity">
    <text evidence="1 2">Belongs to the fructosamine kinase family.</text>
</comment>
<sequence>MWNAIAKQLSDTLQFDFKILERMRISGGNINENYEISDGEQRYFVKINASEFLPMFEAEQDNLTTLRNTNTVNVPEFITLGKTRGNAFIILNYLPTKSLYQCRNSLEFGEQLAELHAIHTQLEYGFDNDNYIGTTVQPNRWHKKWAQFFADQRIAWQLSLLAEKGIRVAQDNDALLDSVYYGLKNHNPSPSLLHGDLWSGNAANGPFGPLCFDPACYYGDRECDIAMTELFGGFDSDFYRGYQSVYPLADGYQRRKSIYNLYHVLNHCNLFGGHYIQQAEQMIDELMLSYS</sequence>
<dbReference type="InterPro" id="IPR011009">
    <property type="entry name" value="Kinase-like_dom_sf"/>
</dbReference>
<reference evidence="3 4" key="1">
    <citation type="submission" date="2021-02" db="EMBL/GenBank/DDBJ databases">
        <authorList>
            <person name="Park J.-S."/>
        </authorList>
    </citation>
    <scope>NUCLEOTIDE SEQUENCE [LARGE SCALE GENOMIC DNA]</scope>
    <source>
        <strain evidence="3 4">188UL20-2</strain>
    </source>
</reference>
<accession>A0ABS2HFK3</accession>
<dbReference type="PIRSF" id="PIRSF006221">
    <property type="entry name" value="Ketosamine-3-kinase"/>
    <property type="match status" value="1"/>
</dbReference>
<evidence type="ECO:0000313" key="3">
    <source>
        <dbReference type="EMBL" id="MBM7035824.1"/>
    </source>
</evidence>
<dbReference type="InterPro" id="IPR016477">
    <property type="entry name" value="Fructo-/Ketosamine-3-kinase"/>
</dbReference>
<protein>
    <submittedName>
        <fullName evidence="3">Fructosamine kinase family protein</fullName>
    </submittedName>
</protein>
<name>A0ABS2HFK3_9VIBR</name>
<dbReference type="GO" id="GO:0016301">
    <property type="term" value="F:kinase activity"/>
    <property type="evidence" value="ECO:0007669"/>
    <property type="project" value="UniProtKB-KW"/>
</dbReference>
<gene>
    <name evidence="3" type="ORF">JQC93_05325</name>
</gene>
<dbReference type="PANTHER" id="PTHR12149">
    <property type="entry name" value="FRUCTOSAMINE 3 KINASE-RELATED PROTEIN"/>
    <property type="match status" value="1"/>
</dbReference>
<evidence type="ECO:0000256" key="2">
    <source>
        <dbReference type="PIRNR" id="PIRNR006221"/>
    </source>
</evidence>
<dbReference type="Gene3D" id="3.90.1200.10">
    <property type="match status" value="1"/>
</dbReference>
<dbReference type="PANTHER" id="PTHR12149:SF8">
    <property type="entry name" value="PROTEIN-RIBULOSAMINE 3-KINASE"/>
    <property type="match status" value="1"/>
</dbReference>
<comment type="caution">
    <text evidence="3">The sequence shown here is derived from an EMBL/GenBank/DDBJ whole genome shotgun (WGS) entry which is preliminary data.</text>
</comment>
<evidence type="ECO:0000313" key="4">
    <source>
        <dbReference type="Proteomes" id="UP000809621"/>
    </source>
</evidence>
<dbReference type="SUPFAM" id="SSF56112">
    <property type="entry name" value="Protein kinase-like (PK-like)"/>
    <property type="match status" value="1"/>
</dbReference>
<keyword evidence="2" id="KW-0808">Transferase</keyword>
<keyword evidence="4" id="KW-1185">Reference proteome</keyword>
<dbReference type="Gene3D" id="3.30.200.20">
    <property type="entry name" value="Phosphorylase Kinase, domain 1"/>
    <property type="match status" value="1"/>
</dbReference>
<keyword evidence="2 3" id="KW-0418">Kinase</keyword>
<dbReference type="EMBL" id="JAFEUM010000002">
    <property type="protein sequence ID" value="MBM7035824.1"/>
    <property type="molecule type" value="Genomic_DNA"/>
</dbReference>
<dbReference type="Proteomes" id="UP000809621">
    <property type="component" value="Unassembled WGS sequence"/>
</dbReference>
<organism evidence="3 4">
    <name type="scientific">Vibrio ulleungensis</name>
    <dbReference type="NCBI Taxonomy" id="2807619"/>
    <lineage>
        <taxon>Bacteria</taxon>
        <taxon>Pseudomonadati</taxon>
        <taxon>Pseudomonadota</taxon>
        <taxon>Gammaproteobacteria</taxon>
        <taxon>Vibrionales</taxon>
        <taxon>Vibrionaceae</taxon>
        <taxon>Vibrio</taxon>
    </lineage>
</organism>
<dbReference type="Pfam" id="PF03881">
    <property type="entry name" value="Fructosamin_kin"/>
    <property type="match status" value="1"/>
</dbReference>
<evidence type="ECO:0000256" key="1">
    <source>
        <dbReference type="ARBA" id="ARBA00009460"/>
    </source>
</evidence>
<dbReference type="RefSeq" id="WP_205157453.1">
    <property type="nucleotide sequence ID" value="NZ_JAFEUM010000002.1"/>
</dbReference>